<dbReference type="GO" id="GO:0005654">
    <property type="term" value="C:nucleoplasm"/>
    <property type="evidence" value="ECO:0007669"/>
    <property type="project" value="TreeGrafter"/>
</dbReference>
<name>A0A6J2XAG4_SITOR</name>
<dbReference type="SMART" id="SM00540">
    <property type="entry name" value="LEM"/>
    <property type="match status" value="1"/>
</dbReference>
<dbReference type="Proteomes" id="UP000504635">
    <property type="component" value="Unplaced"/>
</dbReference>
<protein>
    <submittedName>
        <fullName evidence="5">Ankyrin repeat and LEM domain-containing protein 1-like</fullName>
    </submittedName>
</protein>
<feature type="repeat" description="ANK" evidence="1">
    <location>
        <begin position="84"/>
        <end position="116"/>
    </location>
</feature>
<dbReference type="KEGG" id="soy:115876498"/>
<dbReference type="SMART" id="SM00248">
    <property type="entry name" value="ANK"/>
    <property type="match status" value="4"/>
</dbReference>
<evidence type="ECO:0000256" key="2">
    <source>
        <dbReference type="SAM" id="MobiDB-lite"/>
    </source>
</evidence>
<evidence type="ECO:0000313" key="5">
    <source>
        <dbReference type="RefSeq" id="XP_030748156.1"/>
    </source>
</evidence>
<dbReference type="Gene3D" id="1.10.720.40">
    <property type="match status" value="1"/>
</dbReference>
<dbReference type="CDD" id="cd12934">
    <property type="entry name" value="LEM"/>
    <property type="match status" value="1"/>
</dbReference>
<dbReference type="InterPro" id="IPR036770">
    <property type="entry name" value="Ankyrin_rpt-contain_sf"/>
</dbReference>
<dbReference type="InterPro" id="IPR002110">
    <property type="entry name" value="Ankyrin_rpt"/>
</dbReference>
<feature type="compositionally biased region" description="Polar residues" evidence="2">
    <location>
        <begin position="230"/>
        <end position="242"/>
    </location>
</feature>
<dbReference type="InterPro" id="IPR011015">
    <property type="entry name" value="LEM/LEM-like_dom_sf"/>
</dbReference>
<dbReference type="InterPro" id="IPR034998">
    <property type="entry name" value="ANKLE1"/>
</dbReference>
<keyword evidence="4" id="KW-1185">Reference proteome</keyword>
<dbReference type="CDD" id="cd10454">
    <property type="entry name" value="GIY-YIG_COG3680_Meta"/>
    <property type="match status" value="1"/>
</dbReference>
<dbReference type="SUPFAM" id="SSF63451">
    <property type="entry name" value="LEM domain"/>
    <property type="match status" value="1"/>
</dbReference>
<dbReference type="GeneID" id="115876498"/>
<keyword evidence="1" id="KW-0040">ANK repeat</keyword>
<dbReference type="OrthoDB" id="1601181at2759"/>
<dbReference type="PANTHER" id="PTHR46427:SF1">
    <property type="entry name" value="ANKYRIN REPEAT AND LEM DOMAIN-CONTAINING PROTEIN 1"/>
    <property type="match status" value="1"/>
</dbReference>
<accession>A0A6J2XAG4</accession>
<dbReference type="RefSeq" id="XP_030748156.1">
    <property type="nucleotide sequence ID" value="XM_030892296.1"/>
</dbReference>
<dbReference type="PANTHER" id="PTHR46427">
    <property type="entry name" value="ANKYRIN REPEAT AND LEM DOMAIN-CONTAINING PROTEIN 1"/>
    <property type="match status" value="1"/>
</dbReference>
<reference evidence="5" key="1">
    <citation type="submission" date="2025-08" db="UniProtKB">
        <authorList>
            <consortium name="RefSeq"/>
        </authorList>
    </citation>
    <scope>IDENTIFICATION</scope>
    <source>
        <tissue evidence="5">Gonads</tissue>
    </source>
</reference>
<dbReference type="Gene3D" id="1.25.40.20">
    <property type="entry name" value="Ankyrin repeat-containing domain"/>
    <property type="match status" value="1"/>
</dbReference>
<dbReference type="AlphaFoldDB" id="A0A6J2XAG4"/>
<feature type="region of interest" description="Disordered" evidence="2">
    <location>
        <begin position="264"/>
        <end position="298"/>
    </location>
</feature>
<dbReference type="PROSITE" id="PS50297">
    <property type="entry name" value="ANK_REP_REGION"/>
    <property type="match status" value="1"/>
</dbReference>
<dbReference type="SUPFAM" id="SSF48403">
    <property type="entry name" value="Ankyrin repeat"/>
    <property type="match status" value="1"/>
</dbReference>
<dbReference type="GO" id="GO:0000724">
    <property type="term" value="P:double-strand break repair via homologous recombination"/>
    <property type="evidence" value="ECO:0007669"/>
    <property type="project" value="TreeGrafter"/>
</dbReference>
<dbReference type="FunCoup" id="A0A6J2XAG4">
    <property type="interactions" value="544"/>
</dbReference>
<dbReference type="InterPro" id="IPR003887">
    <property type="entry name" value="LEM_dom"/>
</dbReference>
<dbReference type="Pfam" id="PF03020">
    <property type="entry name" value="LEM"/>
    <property type="match status" value="1"/>
</dbReference>
<dbReference type="GO" id="GO:0000712">
    <property type="term" value="P:resolution of meiotic recombination intermediates"/>
    <property type="evidence" value="ECO:0007669"/>
    <property type="project" value="TreeGrafter"/>
</dbReference>
<evidence type="ECO:0000259" key="3">
    <source>
        <dbReference type="PROSITE" id="PS50954"/>
    </source>
</evidence>
<evidence type="ECO:0000313" key="4">
    <source>
        <dbReference type="Proteomes" id="UP000504635"/>
    </source>
</evidence>
<dbReference type="GO" id="GO:0005737">
    <property type="term" value="C:cytoplasm"/>
    <property type="evidence" value="ECO:0007669"/>
    <property type="project" value="TreeGrafter"/>
</dbReference>
<dbReference type="PROSITE" id="PS50954">
    <property type="entry name" value="LEM"/>
    <property type="match status" value="1"/>
</dbReference>
<dbReference type="PROSITE" id="PS50088">
    <property type="entry name" value="ANK_REPEAT"/>
    <property type="match status" value="1"/>
</dbReference>
<dbReference type="Pfam" id="PF12796">
    <property type="entry name" value="Ank_2"/>
    <property type="match status" value="1"/>
</dbReference>
<dbReference type="InParanoid" id="A0A6J2XAG4"/>
<proteinExistence type="predicted"/>
<gene>
    <name evidence="5" type="primary">LOC115876498</name>
</gene>
<evidence type="ECO:0000256" key="1">
    <source>
        <dbReference type="PROSITE-ProRule" id="PRU00023"/>
    </source>
</evidence>
<sequence length="719" mass="81272">MLYRGRDKKDFYLASLLYDSIEFRHFESVKSLLTEKGADPNLVLSKKGISPFHLVIGCESHDFSLKVTSLILQNGGNPNVRSDEGLTPVHIAAAWGKVDILKLLLRNGGDPEAKDLNRKTPLHYAASENFTECLELLRAYVPETGSLLAQNDASDVNCLVLDKIVVNNGHVVGEYELEPVSTPISINLDDKNLHTLPETDATEYILNWFDQQQSVTSSTPTDSLERHFGSATSLDQSDNSVAESEGDRSSKRYDQQYITFRKVYTKTRKKSSPNQSPQKPKDCVHLDTTISNERPPNSYAFQYPNFELTQMEDYSKESGINTLPPTFRDTSVDSWNQHSEASKHFNISNNKNERSSDYLTCSQYSIDALEKNIFEITEDLSNLQVDAALPVEERPNSTNGSQELSFVSVSEVYKYIDQGEGVVLYEKRLLKTPSEYAKSVKSSNLSSLQSTLPEALDYDTDTLRRELTQLGYSAGPITLTTKRVYLKKLYQLKKHPPPATKELTSAVKKRVYSLELEKTLRNAEWRISLESYKTLEAQLSAQFSKPDPSRKWREGVNKSSFTYLLLDPRVTSNLPSRADNLPPEKIWETFLSAIFYVGKGKRSRPYQHLYDAVQLWKTQEAPSSKKLKKIVDVWNDGGGVICLHVFLNIIPVEAYTREAAMIGALGLENLTNAKGGEFYGVAATWMSRQKRMLGVYLLYRAMGIFLNEGERQLYPEDIN</sequence>
<feature type="domain" description="LEM" evidence="3">
    <location>
        <begin position="452"/>
        <end position="496"/>
    </location>
</feature>
<organism evidence="4 5">
    <name type="scientific">Sitophilus oryzae</name>
    <name type="common">Rice weevil</name>
    <name type="synonym">Curculio oryzae</name>
    <dbReference type="NCBI Taxonomy" id="7048"/>
    <lineage>
        <taxon>Eukaryota</taxon>
        <taxon>Metazoa</taxon>
        <taxon>Ecdysozoa</taxon>
        <taxon>Arthropoda</taxon>
        <taxon>Hexapoda</taxon>
        <taxon>Insecta</taxon>
        <taxon>Pterygota</taxon>
        <taxon>Neoptera</taxon>
        <taxon>Endopterygota</taxon>
        <taxon>Coleoptera</taxon>
        <taxon>Polyphaga</taxon>
        <taxon>Cucujiformia</taxon>
        <taxon>Curculionidae</taxon>
        <taxon>Dryophthorinae</taxon>
        <taxon>Sitophilus</taxon>
    </lineage>
</organism>
<dbReference type="GO" id="GO:0004520">
    <property type="term" value="F:DNA endonuclease activity"/>
    <property type="evidence" value="ECO:0007669"/>
    <property type="project" value="TreeGrafter"/>
</dbReference>
<dbReference type="Pfam" id="PF22945">
    <property type="entry name" value="LEM-3_GIY-YIG"/>
    <property type="match status" value="1"/>
</dbReference>
<feature type="region of interest" description="Disordered" evidence="2">
    <location>
        <begin position="216"/>
        <end position="252"/>
    </location>
</feature>